<dbReference type="RefSeq" id="WP_118027205.1">
    <property type="nucleotide sequence ID" value="NZ_CATVWJ010000014.1"/>
</dbReference>
<evidence type="ECO:0000313" key="2">
    <source>
        <dbReference type="EMBL" id="RHM96816.1"/>
    </source>
</evidence>
<accession>A0A412H4K6</accession>
<dbReference type="AlphaFoldDB" id="A0A412H4K6"/>
<organism evidence="1 4">
    <name type="scientific">Phocaeicola plebeius</name>
    <dbReference type="NCBI Taxonomy" id="310297"/>
    <lineage>
        <taxon>Bacteria</taxon>
        <taxon>Pseudomonadati</taxon>
        <taxon>Bacteroidota</taxon>
        <taxon>Bacteroidia</taxon>
        <taxon>Bacteroidales</taxon>
        <taxon>Bacteroidaceae</taxon>
        <taxon>Phocaeicola</taxon>
    </lineage>
</organism>
<dbReference type="Proteomes" id="UP000285109">
    <property type="component" value="Unassembled WGS sequence"/>
</dbReference>
<name>A0A412H4K6_9BACT</name>
<dbReference type="EMBL" id="QRUY01000023">
    <property type="protein sequence ID" value="RGS06130.1"/>
    <property type="molecule type" value="Genomic_DNA"/>
</dbReference>
<dbReference type="Proteomes" id="UP000285750">
    <property type="component" value="Unassembled WGS sequence"/>
</dbReference>
<proteinExistence type="predicted"/>
<protein>
    <submittedName>
        <fullName evidence="1">Uncharacterized protein</fullName>
    </submittedName>
</protein>
<gene>
    <name evidence="1" type="ORF">DWY14_10690</name>
    <name evidence="2" type="ORF">DWZ34_08470</name>
</gene>
<reference evidence="3 4" key="1">
    <citation type="submission" date="2018-08" db="EMBL/GenBank/DDBJ databases">
        <title>A genome reference for cultivated species of the human gut microbiota.</title>
        <authorList>
            <person name="Zou Y."/>
            <person name="Xue W."/>
            <person name="Luo G."/>
        </authorList>
    </citation>
    <scope>NUCLEOTIDE SEQUENCE [LARGE SCALE GENOMIC DNA]</scope>
    <source>
        <strain evidence="1 4">AF24-16AC</strain>
        <strain evidence="2 3">AF31-28B-AC</strain>
    </source>
</reference>
<comment type="caution">
    <text evidence="1">The sequence shown here is derived from an EMBL/GenBank/DDBJ whole genome shotgun (WGS) entry which is preliminary data.</text>
</comment>
<sequence>MWKRKDKSWLEDTALEKMLVRYGKNAFRLFMFPKAETYVFLVGNVSFGFGKHTFPVGETYNRQAYNFVDALELWILAF</sequence>
<evidence type="ECO:0000313" key="4">
    <source>
        <dbReference type="Proteomes" id="UP000285750"/>
    </source>
</evidence>
<evidence type="ECO:0000313" key="3">
    <source>
        <dbReference type="Proteomes" id="UP000285109"/>
    </source>
</evidence>
<dbReference type="EMBL" id="QRQK01000014">
    <property type="protein sequence ID" value="RHM96816.1"/>
    <property type="molecule type" value="Genomic_DNA"/>
</dbReference>
<evidence type="ECO:0000313" key="1">
    <source>
        <dbReference type="EMBL" id="RGS06130.1"/>
    </source>
</evidence>